<dbReference type="AlphaFoldDB" id="A0A061IZE7"/>
<organism evidence="1 2">
    <name type="scientific">Trypanosoma rangeli SC58</name>
    <dbReference type="NCBI Taxonomy" id="429131"/>
    <lineage>
        <taxon>Eukaryota</taxon>
        <taxon>Discoba</taxon>
        <taxon>Euglenozoa</taxon>
        <taxon>Kinetoplastea</taxon>
        <taxon>Metakinetoplastina</taxon>
        <taxon>Trypanosomatida</taxon>
        <taxon>Trypanosomatidae</taxon>
        <taxon>Trypanosoma</taxon>
        <taxon>Herpetosoma</taxon>
    </lineage>
</organism>
<sequence length="172" mass="19931">MSMKAEYDDAKGVSPMVGLVSSDSAVSYNGASSMDLKRDKRRVAAWHQTNFHNIILNEARKMQVSREDHRLMLKQLVSTAYHRDPHRKANIDRWKRIMLAVEMEYVGANALFSLAPDPYQQVLSKLSSMMIWGGGERHWEYSYCTEDIVQRRCRQTEVLQQLKQSGKYFLKG</sequence>
<reference evidence="1 2" key="1">
    <citation type="submission" date="2013-07" db="EMBL/GenBank/DDBJ databases">
        <authorList>
            <person name="Stoco P.H."/>
            <person name="Wagner G."/>
            <person name="Gerber A."/>
            <person name="Zaha A."/>
            <person name="Thompson C."/>
            <person name="Bartholomeu D.C."/>
            <person name="Luckemeyer D.D."/>
            <person name="Bahia D."/>
            <person name="Loreto E."/>
            <person name="Prestes E.B."/>
            <person name="Lima F.M."/>
            <person name="Rodrigues-Luiz G."/>
            <person name="Vallejo G.A."/>
            <person name="Filho J.F."/>
            <person name="Monteiro K.M."/>
            <person name="Tyler K.M."/>
            <person name="de Almeida L.G."/>
            <person name="Ortiz M.F."/>
            <person name="Siervo M.A."/>
            <person name="de Moraes M.H."/>
            <person name="Cunha O.L."/>
            <person name="Mendonca-Neto R."/>
            <person name="Silva R."/>
            <person name="Teixeira S.M."/>
            <person name="Murta S.M."/>
            <person name="Sincero T.C."/>
            <person name="Mendes T.A."/>
            <person name="Urmenyi T.P."/>
            <person name="Silva V.G."/>
            <person name="da Rocha W.D."/>
            <person name="Andersson B."/>
            <person name="Romanha A.J."/>
            <person name="Steindel M."/>
            <person name="de Vasconcelos A.T."/>
            <person name="Grisard E.C."/>
        </authorList>
    </citation>
    <scope>NUCLEOTIDE SEQUENCE [LARGE SCALE GENOMIC DNA]</scope>
    <source>
        <strain evidence="1 2">SC58</strain>
    </source>
</reference>
<keyword evidence="2" id="KW-1185">Reference proteome</keyword>
<dbReference type="Proteomes" id="UP000031737">
    <property type="component" value="Unassembled WGS sequence"/>
</dbReference>
<comment type="caution">
    <text evidence="1">The sequence shown here is derived from an EMBL/GenBank/DDBJ whole genome shotgun (WGS) entry which is preliminary data.</text>
</comment>
<proteinExistence type="predicted"/>
<dbReference type="VEuPathDB" id="TriTrypDB:TRSC58_03773"/>
<gene>
    <name evidence="1" type="ORF">TRSC58_03773</name>
</gene>
<evidence type="ECO:0000313" key="1">
    <source>
        <dbReference type="EMBL" id="ESL08523.1"/>
    </source>
</evidence>
<dbReference type="EMBL" id="AUPL01003773">
    <property type="protein sequence ID" value="ESL08523.1"/>
    <property type="molecule type" value="Genomic_DNA"/>
</dbReference>
<evidence type="ECO:0000313" key="2">
    <source>
        <dbReference type="Proteomes" id="UP000031737"/>
    </source>
</evidence>
<accession>A0A061IZE7</accession>
<protein>
    <submittedName>
        <fullName evidence="1">Uncharacterized protein</fullName>
    </submittedName>
</protein>
<dbReference type="OrthoDB" id="271403at2759"/>
<name>A0A061IZE7_TRYRA</name>